<evidence type="ECO:0000313" key="4">
    <source>
        <dbReference type="Proteomes" id="UP000215545"/>
    </source>
</evidence>
<reference evidence="4" key="2">
    <citation type="submission" date="2017-03" db="EMBL/GenBank/DDBJ databases">
        <title>Bacillus sp. V-88(T) DSM27956, whole genome shotgun sequencing project.</title>
        <authorList>
            <person name="Dastager S.G."/>
            <person name="Neurgaonkar P.S."/>
            <person name="Dharne M.S."/>
        </authorList>
    </citation>
    <scope>NUCLEOTIDE SEQUENCE [LARGE SCALE GENOMIC DNA]</scope>
    <source>
        <strain evidence="4">DSM 25145</strain>
    </source>
</reference>
<dbReference type="AlphaFoldDB" id="A0A1N7BU46"/>
<evidence type="ECO:0000313" key="3">
    <source>
        <dbReference type="Proteomes" id="UP000186385"/>
    </source>
</evidence>
<dbReference type="InterPro" id="IPR009061">
    <property type="entry name" value="DNA-bd_dom_put_sf"/>
</dbReference>
<gene>
    <name evidence="1" type="ORF">B1B05_16815</name>
    <name evidence="2" type="ORF">SAMN05443094_11072</name>
</gene>
<evidence type="ECO:0000313" key="2">
    <source>
        <dbReference type="EMBL" id="SIR54830.1"/>
    </source>
</evidence>
<dbReference type="SUPFAM" id="SSF46955">
    <property type="entry name" value="Putative DNA-binding domain"/>
    <property type="match status" value="1"/>
</dbReference>
<reference evidence="1" key="3">
    <citation type="submission" date="2017-03" db="EMBL/GenBank/DDBJ databases">
        <authorList>
            <person name="Dastager S.G."/>
            <person name="Neurgaonkar P.S."/>
            <person name="Dharne M.S."/>
        </authorList>
    </citation>
    <scope>NUCLEOTIDE SEQUENCE</scope>
    <source>
        <strain evidence="1">DSM 25145</strain>
    </source>
</reference>
<name>A0A1N7BU46_9BACI</name>
<reference evidence="2 3" key="1">
    <citation type="submission" date="2017-01" db="EMBL/GenBank/DDBJ databases">
        <authorList>
            <person name="Mah S.A."/>
            <person name="Swanson W.J."/>
            <person name="Moy G.W."/>
            <person name="Vacquier V.D."/>
        </authorList>
    </citation>
    <scope>NUCLEOTIDE SEQUENCE [LARGE SCALE GENOMIC DNA]</scope>
    <source>
        <strain evidence="2 3">NIO-1016</strain>
    </source>
</reference>
<evidence type="ECO:0000313" key="1">
    <source>
        <dbReference type="EMBL" id="OXS74549.1"/>
    </source>
</evidence>
<keyword evidence="4" id="KW-1185">Reference proteome</keyword>
<dbReference type="RefSeq" id="WP_045852373.1">
    <property type="nucleotide sequence ID" value="NZ_FTLX01000010.1"/>
</dbReference>
<dbReference type="EMBL" id="MWSK01000010">
    <property type="protein sequence ID" value="OXS74549.1"/>
    <property type="molecule type" value="Genomic_DNA"/>
</dbReference>
<dbReference type="Proteomes" id="UP000215545">
    <property type="component" value="Unassembled WGS sequence"/>
</dbReference>
<accession>A0A1N7BU46</accession>
<sequence>MHTTKEAAAALNISPSTLGKYVMALEGAGFRFESGKRNARLFDDKELATLRQLIDTAASQELPPGQAANAIGQQAYISLIEDRLASIEQRQDQLMALYDELTVRISRLPAHHIPDYTPPSFLFFSRPKAGFLRFLSK</sequence>
<dbReference type="STRING" id="1017273.SAMN05443094_11072"/>
<organism evidence="2 3">
    <name type="scientific">Domibacillus enclensis</name>
    <dbReference type="NCBI Taxonomy" id="1017273"/>
    <lineage>
        <taxon>Bacteria</taxon>
        <taxon>Bacillati</taxon>
        <taxon>Bacillota</taxon>
        <taxon>Bacilli</taxon>
        <taxon>Bacillales</taxon>
        <taxon>Bacillaceae</taxon>
        <taxon>Domibacillus</taxon>
    </lineage>
</organism>
<proteinExistence type="predicted"/>
<dbReference type="Gene3D" id="1.10.1660.10">
    <property type="match status" value="1"/>
</dbReference>
<dbReference type="EMBL" id="FTLX01000010">
    <property type="protein sequence ID" value="SIR54830.1"/>
    <property type="molecule type" value="Genomic_DNA"/>
</dbReference>
<dbReference type="Proteomes" id="UP000186385">
    <property type="component" value="Unassembled WGS sequence"/>
</dbReference>
<evidence type="ECO:0008006" key="5">
    <source>
        <dbReference type="Google" id="ProtNLM"/>
    </source>
</evidence>
<protein>
    <recommendedName>
        <fullName evidence="5">MerR HTH family regulatory protein</fullName>
    </recommendedName>
</protein>
<dbReference type="OrthoDB" id="2467384at2"/>